<dbReference type="EMBL" id="BMAO01029305">
    <property type="protein sequence ID" value="GFR30789.1"/>
    <property type="molecule type" value="Genomic_DNA"/>
</dbReference>
<organism evidence="1 2">
    <name type="scientific">Trichonephila clavata</name>
    <name type="common">Joro spider</name>
    <name type="synonym">Nephila clavata</name>
    <dbReference type="NCBI Taxonomy" id="2740835"/>
    <lineage>
        <taxon>Eukaryota</taxon>
        <taxon>Metazoa</taxon>
        <taxon>Ecdysozoa</taxon>
        <taxon>Arthropoda</taxon>
        <taxon>Chelicerata</taxon>
        <taxon>Arachnida</taxon>
        <taxon>Araneae</taxon>
        <taxon>Araneomorphae</taxon>
        <taxon>Entelegynae</taxon>
        <taxon>Araneoidea</taxon>
        <taxon>Nephilidae</taxon>
        <taxon>Trichonephila</taxon>
    </lineage>
</organism>
<dbReference type="Proteomes" id="UP000887116">
    <property type="component" value="Unassembled WGS sequence"/>
</dbReference>
<dbReference type="Gene3D" id="3.30.420.10">
    <property type="entry name" value="Ribonuclease H-like superfamily/Ribonuclease H"/>
    <property type="match status" value="1"/>
</dbReference>
<dbReference type="SUPFAM" id="SSF53098">
    <property type="entry name" value="Ribonuclease H-like"/>
    <property type="match status" value="1"/>
</dbReference>
<dbReference type="InterPro" id="IPR036397">
    <property type="entry name" value="RNaseH_sf"/>
</dbReference>
<dbReference type="PANTHER" id="PTHR47331">
    <property type="entry name" value="PHD-TYPE DOMAIN-CONTAINING PROTEIN"/>
    <property type="match status" value="1"/>
</dbReference>
<evidence type="ECO:0008006" key="3">
    <source>
        <dbReference type="Google" id="ProtNLM"/>
    </source>
</evidence>
<dbReference type="OrthoDB" id="6436818at2759"/>
<gene>
    <name evidence="1" type="primary">AVEN_239508_1</name>
    <name evidence="1" type="ORF">TNCT_243381</name>
</gene>
<sequence length="148" mass="16685">MMQYWIISARTVVRKVLRKGVVFLRDQNLFSLQLMGDHPVSRVNPGRAFSKSGVRVVKTYACIFVCFITKAVHLELVGYLSANSYVAVLKRFIARRGRPEELYSDCGTNFIGSSRELRKWASNEARLSAGNMLGNRWSCFGGADIKSD</sequence>
<comment type="caution">
    <text evidence="1">The sequence shown here is derived from an EMBL/GenBank/DDBJ whole genome shotgun (WGS) entry which is preliminary data.</text>
</comment>
<evidence type="ECO:0000313" key="2">
    <source>
        <dbReference type="Proteomes" id="UP000887116"/>
    </source>
</evidence>
<dbReference type="InterPro" id="IPR012337">
    <property type="entry name" value="RNaseH-like_sf"/>
</dbReference>
<proteinExistence type="predicted"/>
<name>A0A8X6M4B0_TRICU</name>
<reference evidence="1" key="1">
    <citation type="submission" date="2020-07" db="EMBL/GenBank/DDBJ databases">
        <title>Multicomponent nature underlies the extraordinary mechanical properties of spider dragline silk.</title>
        <authorList>
            <person name="Kono N."/>
            <person name="Nakamura H."/>
            <person name="Mori M."/>
            <person name="Yoshida Y."/>
            <person name="Ohtoshi R."/>
            <person name="Malay A.D."/>
            <person name="Moran D.A.P."/>
            <person name="Tomita M."/>
            <person name="Numata K."/>
            <person name="Arakawa K."/>
        </authorList>
    </citation>
    <scope>NUCLEOTIDE SEQUENCE</scope>
</reference>
<evidence type="ECO:0000313" key="1">
    <source>
        <dbReference type="EMBL" id="GFR30789.1"/>
    </source>
</evidence>
<protein>
    <recommendedName>
        <fullName evidence="3">Integrase catalytic domain-containing protein</fullName>
    </recommendedName>
</protein>
<keyword evidence="2" id="KW-1185">Reference proteome</keyword>
<dbReference type="GO" id="GO:0003676">
    <property type="term" value="F:nucleic acid binding"/>
    <property type="evidence" value="ECO:0007669"/>
    <property type="project" value="InterPro"/>
</dbReference>
<dbReference type="AlphaFoldDB" id="A0A8X6M4B0"/>
<accession>A0A8X6M4B0</accession>